<evidence type="ECO:0000259" key="5">
    <source>
        <dbReference type="SMART" id="SM00701"/>
    </source>
</evidence>
<keyword evidence="7" id="KW-1185">Reference proteome</keyword>
<protein>
    <submittedName>
        <fullName evidence="6">N-acetylmuramoyl-L-alanine amidase</fullName>
        <ecNumber evidence="6">3.5.1.28</ecNumber>
    </submittedName>
</protein>
<evidence type="ECO:0000313" key="7">
    <source>
        <dbReference type="Proteomes" id="UP001560045"/>
    </source>
</evidence>
<comment type="caution">
    <text evidence="6">The sequence shown here is derived from an EMBL/GenBank/DDBJ whole genome shotgun (WGS) entry which is preliminary data.</text>
</comment>
<keyword evidence="3" id="KW-0732">Signal</keyword>
<dbReference type="SMART" id="SM00701">
    <property type="entry name" value="PGRP"/>
    <property type="match status" value="1"/>
</dbReference>
<dbReference type="InterPro" id="IPR036505">
    <property type="entry name" value="Amidase/PGRP_sf"/>
</dbReference>
<dbReference type="PANTHER" id="PTHR11022">
    <property type="entry name" value="PEPTIDOGLYCAN RECOGNITION PROTEIN"/>
    <property type="match status" value="1"/>
</dbReference>
<sequence length="881" mass="92930">MRRLLAGSVAFVAMTGLLLVLPVHADTGPEAVPVETSAEELAMGSVTAPAPGADVREGATDPVSGVTATTPVLTLQETGVEEFSLVGVTWRHDPAVTDTLVQVRVQDQDGSWGAWTEVGREDAEPGARSPASDEVRQGTAPLWTGPSTGVEVGLVTRSGAQPTDVQLDLVDPGESDADDSLGTPDIQDTADAAMAMPDVYSRAQWGADERLRTWRPQYAATLKAATLHHTADSNAYSADQVPGIMRSIYRYHAVSLGWGDIGYNVVVDKYGRLWEGRSGGLASTVMGAHAGGFNTSTFGVSMLGNYDVAATTDAMVQSVAAIIAWKFDLYGIDPRGTTTLTSSGGGTSRYASGARVTLPTVFGHRDVGSTACPGRYGYARLGEIRDRAGRMLAAAASPVTERYDADPFARSQLGPPTTAEFPTGGGDGRFRFYVNGGMYWSPATGVHFVLGDLYTRWAALGWERSPLGFPTSDTAPTGGGDGRYNLFQRGALYTSPSSGTHYVLGAIHQRWVQLGWEHGFLGYPTGDTLPTRNGDARWSAFQGGAVYETPRNGVRVLSGRIHAAWAASGWEHGPLGYPVTDALPTSGRDATYQLFERGAVYASRAGVHHLTGDLHRRWAQLGYEHGSLGYPTSDDRPAAGGTGRTATFEGGALYAGPTTGVHAVQGPIGAAYDATGGDAGPLGLPTSDAVPTGGRDATYQLFEHGAVYASRTGVHVMVGDVHRRWVELGWEHGPLGYPTADPRPLAGTTGLAAQVQTFEGGTVVRTTAGTHVLRRTAALWGSLGAEGGTLGVPTGDELPTRDGDGRYALFAGGAVYWSPATGTHELVGPVHQRWVELGWEHGRLGYPVTGSVPTATGWRTDFQGGSIGYDTTTRQTTVTYR</sequence>
<evidence type="ECO:0000256" key="1">
    <source>
        <dbReference type="ARBA" id="ARBA00007553"/>
    </source>
</evidence>
<feature type="chain" id="PRO_5045100365" evidence="3">
    <location>
        <begin position="26"/>
        <end position="881"/>
    </location>
</feature>
<dbReference type="Gene3D" id="3.40.80.10">
    <property type="entry name" value="Peptidoglycan recognition protein-like"/>
    <property type="match status" value="1"/>
</dbReference>
<dbReference type="InterPro" id="IPR013207">
    <property type="entry name" value="LGFP"/>
</dbReference>
<comment type="similarity">
    <text evidence="1">Belongs to the N-acetylmuramoyl-L-alanine amidase 2 family.</text>
</comment>
<dbReference type="Pfam" id="PF01510">
    <property type="entry name" value="Amidase_2"/>
    <property type="match status" value="1"/>
</dbReference>
<evidence type="ECO:0000313" key="6">
    <source>
        <dbReference type="EMBL" id="MEX5718160.1"/>
    </source>
</evidence>
<evidence type="ECO:0000259" key="4">
    <source>
        <dbReference type="SMART" id="SM00644"/>
    </source>
</evidence>
<dbReference type="EMBL" id="JBFNXQ010000015">
    <property type="protein sequence ID" value="MEX5718160.1"/>
    <property type="molecule type" value="Genomic_DNA"/>
</dbReference>
<dbReference type="PANTHER" id="PTHR11022:SF41">
    <property type="entry name" value="PEPTIDOGLYCAN-RECOGNITION PROTEIN LC-RELATED"/>
    <property type="match status" value="1"/>
</dbReference>
<feature type="compositionally biased region" description="Basic and acidic residues" evidence="2">
    <location>
        <begin position="119"/>
        <end position="136"/>
    </location>
</feature>
<feature type="domain" description="N-acetylmuramoyl-L-alanine amidase" evidence="4">
    <location>
        <begin position="213"/>
        <end position="374"/>
    </location>
</feature>
<dbReference type="RefSeq" id="WP_369204731.1">
    <property type="nucleotide sequence ID" value="NZ_JBFNXQ010000015.1"/>
</dbReference>
<proteinExistence type="inferred from homology"/>
<dbReference type="EC" id="3.5.1.28" evidence="6"/>
<dbReference type="InterPro" id="IPR015510">
    <property type="entry name" value="PGRP"/>
</dbReference>
<name>A0ABV3XE94_9ACTN</name>
<organism evidence="6 7">
    <name type="scientific">Geodermatophilus maliterrae</name>
    <dbReference type="NCBI Taxonomy" id="3162531"/>
    <lineage>
        <taxon>Bacteria</taxon>
        <taxon>Bacillati</taxon>
        <taxon>Actinomycetota</taxon>
        <taxon>Actinomycetes</taxon>
        <taxon>Geodermatophilales</taxon>
        <taxon>Geodermatophilaceae</taxon>
        <taxon>Geodermatophilus</taxon>
    </lineage>
</organism>
<keyword evidence="6" id="KW-0378">Hydrolase</keyword>
<feature type="signal peptide" evidence="3">
    <location>
        <begin position="1"/>
        <end position="25"/>
    </location>
</feature>
<dbReference type="Pfam" id="PF08310">
    <property type="entry name" value="LGFP"/>
    <property type="match status" value="8"/>
</dbReference>
<evidence type="ECO:0000256" key="2">
    <source>
        <dbReference type="SAM" id="MobiDB-lite"/>
    </source>
</evidence>
<dbReference type="SUPFAM" id="SSF55846">
    <property type="entry name" value="N-acetylmuramoyl-L-alanine amidase-like"/>
    <property type="match status" value="1"/>
</dbReference>
<feature type="region of interest" description="Disordered" evidence="2">
    <location>
        <begin position="119"/>
        <end position="148"/>
    </location>
</feature>
<gene>
    <name evidence="6" type="ORF">ABQ292_07220</name>
</gene>
<dbReference type="InterPro" id="IPR006619">
    <property type="entry name" value="PGRP_domain_met/bac"/>
</dbReference>
<dbReference type="InterPro" id="IPR002502">
    <property type="entry name" value="Amidase_domain"/>
</dbReference>
<reference evidence="6 7" key="1">
    <citation type="submission" date="2024-06" db="EMBL/GenBank/DDBJ databases">
        <title>Draft genome sequence of Geodermatophilus badlandi, a novel member of the Geodermatophilaceae isolated from badland sedimentary rocks in the Red desert, Wyoming, USA.</title>
        <authorList>
            <person name="Ben Tekaya S."/>
            <person name="Nouioui I."/>
            <person name="Flores G.M."/>
            <person name="Shaal M.N."/>
            <person name="Bredoire F."/>
            <person name="Basile F."/>
            <person name="Van Diepen L."/>
            <person name="Ward N.L."/>
        </authorList>
    </citation>
    <scope>NUCLEOTIDE SEQUENCE [LARGE SCALE GENOMIC DNA]</scope>
    <source>
        <strain evidence="6 7">WL48A</strain>
    </source>
</reference>
<dbReference type="CDD" id="cd06583">
    <property type="entry name" value="PGRP"/>
    <property type="match status" value="1"/>
</dbReference>
<dbReference type="Proteomes" id="UP001560045">
    <property type="component" value="Unassembled WGS sequence"/>
</dbReference>
<evidence type="ECO:0000256" key="3">
    <source>
        <dbReference type="SAM" id="SignalP"/>
    </source>
</evidence>
<accession>A0ABV3XE94</accession>
<dbReference type="SMART" id="SM00644">
    <property type="entry name" value="Ami_2"/>
    <property type="match status" value="1"/>
</dbReference>
<dbReference type="GO" id="GO:0008745">
    <property type="term" value="F:N-acetylmuramoyl-L-alanine amidase activity"/>
    <property type="evidence" value="ECO:0007669"/>
    <property type="project" value="UniProtKB-EC"/>
</dbReference>
<feature type="domain" description="Peptidoglycan recognition protein family" evidence="5">
    <location>
        <begin position="197"/>
        <end position="345"/>
    </location>
</feature>